<evidence type="ECO:0000256" key="8">
    <source>
        <dbReference type="ARBA" id="ARBA00022490"/>
    </source>
</evidence>
<gene>
    <name evidence="18" type="primary">ELP2</name>
    <name evidence="18" type="ORF">HK103_004777</name>
</gene>
<dbReference type="InterPro" id="IPR035427">
    <property type="entry name" value="Tim10-like_dom_sf"/>
</dbReference>
<dbReference type="FunFam" id="3.20.20.80:FF:000041">
    <property type="entry name" value="Beta-glucosidase 7"/>
    <property type="match status" value="1"/>
</dbReference>
<evidence type="ECO:0000256" key="11">
    <source>
        <dbReference type="ARBA" id="ARBA00022737"/>
    </source>
</evidence>
<dbReference type="GO" id="GO:0005743">
    <property type="term" value="C:mitochondrial inner membrane"/>
    <property type="evidence" value="ECO:0007669"/>
    <property type="project" value="UniProtKB-SubCell"/>
</dbReference>
<dbReference type="PANTHER" id="PTHR44111:SF1">
    <property type="entry name" value="ELONGATOR COMPLEX PROTEIN 2"/>
    <property type="match status" value="1"/>
</dbReference>
<evidence type="ECO:0000256" key="1">
    <source>
        <dbReference type="ARBA" id="ARBA00004123"/>
    </source>
</evidence>
<dbReference type="PRINTS" id="PR00131">
    <property type="entry name" value="GLHYDRLASE1"/>
</dbReference>
<keyword evidence="10" id="KW-0819">tRNA processing</keyword>
<dbReference type="SUPFAM" id="SSF50978">
    <property type="entry name" value="WD40 repeat-like"/>
    <property type="match status" value="1"/>
</dbReference>
<dbReference type="InterPro" id="IPR037289">
    <property type="entry name" value="Elp2"/>
</dbReference>
<keyword evidence="9 16" id="KW-0853">WD repeat</keyword>
<comment type="similarity">
    <text evidence="6">Belongs to the small Tim family.</text>
</comment>
<evidence type="ECO:0000313" key="18">
    <source>
        <dbReference type="EMBL" id="KAJ3261826.1"/>
    </source>
</evidence>
<evidence type="ECO:0000256" key="2">
    <source>
        <dbReference type="ARBA" id="ARBA00004496"/>
    </source>
</evidence>
<organism evidence="18 19">
    <name type="scientific">Boothiomyces macroporosus</name>
    <dbReference type="NCBI Taxonomy" id="261099"/>
    <lineage>
        <taxon>Eukaryota</taxon>
        <taxon>Fungi</taxon>
        <taxon>Fungi incertae sedis</taxon>
        <taxon>Chytridiomycota</taxon>
        <taxon>Chytridiomycota incertae sedis</taxon>
        <taxon>Chytridiomycetes</taxon>
        <taxon>Rhizophydiales</taxon>
        <taxon>Terramycetaceae</taxon>
        <taxon>Boothiomyces</taxon>
    </lineage>
</organism>
<dbReference type="SUPFAM" id="SSF144122">
    <property type="entry name" value="Tim10-like"/>
    <property type="match status" value="1"/>
</dbReference>
<keyword evidence="12" id="KW-0999">Mitochondrion inner membrane</keyword>
<dbReference type="Pfam" id="PF00232">
    <property type="entry name" value="Glyco_hydro_1"/>
    <property type="match status" value="1"/>
</dbReference>
<evidence type="ECO:0000256" key="15">
    <source>
        <dbReference type="ARBA" id="ARBA00023242"/>
    </source>
</evidence>
<keyword evidence="14" id="KW-0811">Translocation</keyword>
<dbReference type="EMBL" id="JADGKB010000004">
    <property type="protein sequence ID" value="KAJ3261826.1"/>
    <property type="molecule type" value="Genomic_DNA"/>
</dbReference>
<keyword evidence="13" id="KW-0653">Protein transport</keyword>
<keyword evidence="11" id="KW-0677">Repeat</keyword>
<evidence type="ECO:0000259" key="17">
    <source>
        <dbReference type="Pfam" id="PF02953"/>
    </source>
</evidence>
<keyword evidence="12" id="KW-0496">Mitochondrion</keyword>
<dbReference type="InterPro" id="IPR036322">
    <property type="entry name" value="WD40_repeat_dom_sf"/>
</dbReference>
<dbReference type="GO" id="GO:0005975">
    <property type="term" value="P:carbohydrate metabolic process"/>
    <property type="evidence" value="ECO:0007669"/>
    <property type="project" value="InterPro"/>
</dbReference>
<evidence type="ECO:0000256" key="3">
    <source>
        <dbReference type="ARBA" id="ARBA00004637"/>
    </source>
</evidence>
<evidence type="ECO:0000256" key="16">
    <source>
        <dbReference type="PROSITE-ProRule" id="PRU00221"/>
    </source>
</evidence>
<dbReference type="PROSITE" id="PS50082">
    <property type="entry name" value="WD_REPEATS_2"/>
    <property type="match status" value="2"/>
</dbReference>
<keyword evidence="13" id="KW-0813">Transport</keyword>
<dbReference type="SUPFAM" id="SSF51445">
    <property type="entry name" value="(Trans)glycosidases"/>
    <property type="match status" value="1"/>
</dbReference>
<evidence type="ECO:0000256" key="5">
    <source>
        <dbReference type="ARBA" id="ARBA00005881"/>
    </source>
</evidence>
<dbReference type="InterPro" id="IPR004217">
    <property type="entry name" value="Tim10-like"/>
</dbReference>
<reference evidence="18" key="1">
    <citation type="submission" date="2020-05" db="EMBL/GenBank/DDBJ databases">
        <title>Phylogenomic resolution of chytrid fungi.</title>
        <authorList>
            <person name="Stajich J.E."/>
            <person name="Amses K."/>
            <person name="Simmons R."/>
            <person name="Seto K."/>
            <person name="Myers J."/>
            <person name="Bonds A."/>
            <person name="Quandt C.A."/>
            <person name="Barry K."/>
            <person name="Liu P."/>
            <person name="Grigoriev I."/>
            <person name="Longcore J.E."/>
            <person name="James T.Y."/>
        </authorList>
    </citation>
    <scope>NUCLEOTIDE SEQUENCE</scope>
    <source>
        <strain evidence="18">PLAUS21</strain>
    </source>
</reference>
<dbReference type="FunFam" id="2.130.10.10:FF:000400">
    <property type="entry name" value="Elongator acetyltransferase complex subunit 2"/>
    <property type="match status" value="1"/>
</dbReference>
<evidence type="ECO:0000256" key="4">
    <source>
        <dbReference type="ARBA" id="ARBA00005043"/>
    </source>
</evidence>
<dbReference type="GO" id="GO:0004553">
    <property type="term" value="F:hydrolase activity, hydrolyzing O-glycosyl compounds"/>
    <property type="evidence" value="ECO:0007669"/>
    <property type="project" value="InterPro"/>
</dbReference>
<dbReference type="Gene3D" id="2.130.10.10">
    <property type="entry name" value="YVTN repeat-like/Quinoprotein amine dehydrogenase"/>
    <property type="match status" value="3"/>
</dbReference>
<comment type="caution">
    <text evidence="18">The sequence shown here is derived from an EMBL/GenBank/DDBJ whole genome shotgun (WGS) entry which is preliminary data.</text>
</comment>
<dbReference type="GO" id="GO:0002098">
    <property type="term" value="P:tRNA wobble uridine modification"/>
    <property type="evidence" value="ECO:0007669"/>
    <property type="project" value="InterPro"/>
</dbReference>
<evidence type="ECO:0000256" key="14">
    <source>
        <dbReference type="ARBA" id="ARBA00023010"/>
    </source>
</evidence>
<keyword evidence="12" id="KW-0472">Membrane</keyword>
<evidence type="ECO:0000313" key="19">
    <source>
        <dbReference type="Proteomes" id="UP001210925"/>
    </source>
</evidence>
<evidence type="ECO:0000256" key="12">
    <source>
        <dbReference type="ARBA" id="ARBA00022792"/>
    </source>
</evidence>
<feature type="repeat" description="WD" evidence="16">
    <location>
        <begin position="708"/>
        <end position="739"/>
    </location>
</feature>
<dbReference type="Gene3D" id="3.20.20.80">
    <property type="entry name" value="Glycosidases"/>
    <property type="match status" value="1"/>
</dbReference>
<name>A0AAD5Y6T4_9FUNG</name>
<comment type="pathway">
    <text evidence="4">tRNA modification; 5-methoxycarbonylmethyl-2-thiouridine-tRNA biosynthesis.</text>
</comment>
<proteinExistence type="inferred from homology"/>
<keyword evidence="8" id="KW-0963">Cytoplasm</keyword>
<protein>
    <recommendedName>
        <fullName evidence="7">Elongator complex protein 2</fullName>
    </recommendedName>
</protein>
<dbReference type="Pfam" id="PF02953">
    <property type="entry name" value="zf-Tim10_DDP"/>
    <property type="match status" value="1"/>
</dbReference>
<dbReference type="InterPro" id="IPR001680">
    <property type="entry name" value="WD40_rpt"/>
</dbReference>
<sequence length="1237" mass="138247">MSFFSTTELFSPAQQELDAKIFNNVSRINSMLSVCQDKCFSQSEGYLNKGEALCVDRCVEKFFKVAKLFEEKTQKKMDEMQSLYEQTNPSADATTNATVDDELLVSGSADKSIIIWGQRDGKWKKLYELKGHESGVVAVGVPGVVAGDFIVCTADSTNKVKVWEMRNMEIINTETIDLSPHHSMALAIHYLPGTTIPLILSGGTNMKVQVFIRKEARFENVLNIAGHTDWIRSIKIATFTSTHGSENYGFNNGDLMVASASQDKYIRIWRISKVVSGNTEVESSNITSEMLDAMNEMNLNEGDSQLSTKAYMVDVTYKNESNKYTFMLDAILMGHDDWVFALNWETPIMKSIDGKEVLHQPMSIVSASADKTLILWCPDKHSDTWIPMNRLGEIGGSTLGFYGAKFSNDGKQLFSNGYGGSIHIWEYSDKTSLPWNPAVGISGHFQSVEDCSWDPTGSFLISTSLDQTSRVFAPWNQETTTWHEIARTQIHGYNLHCLAFTKKYQYVSGADEKVLRVFDAPKTFAQTLESLTGIKESEDMMNERPVGANLPALGLSNKAVFAGEAPQASTDARLSAYTAEVITSTLAQHLTKPPFEEHLLQHTLWPEMEKLYGHVFEIISVAASKDGSLVASSSKAAKAEHATIRLWSTKGWTEITTPLAFHSLTVTAIKFSNCSNFVLTAGRDRGWALFDISEVKNGGTWKLVQAEPKAHSRIIWTTCFSHDDKLFATGSRDKTLKIWRKTGGKWAALETLKFEESVTAVDFYYALEDGSAAFQVEGAVDADGKSKSIWDTFAHLPGKIYNNDSPDIADDEYHLYAETVNLLKASGANSYRFSISWPRLVPGGFAGSPVNQLGVDHYNNIINLLLQNNITPLVTLYHWDLPQSLEDAYGGLLNSDKLSKDFSYYADAAFAAFGDRVKHWLTFNEPTSSCVLGYATGEHAPGHCTDRTKCAQGNGLLDVVQCMHSILVSHGEAVKVFRQKYQPTQKGMISIAPNVEYAVPLDPNSVIDKFFTELKLDLTFNWWFEAAFNGYYPKAISDFLGPLMPQLNDYLKNLLKGSVDFVAINHYTSCYVTAPWASVPSDPSNPFNNIPIWKQLYQKNGQPIGDHAESPWLYDVPWGFGELLKYVQAKYNDPLIIVTENGWSVKGENQMQLTDAISDLSRVQYYKGYIDSMNQVMEENKVRVIGYFGWALLDNFEWATGYSNRFGITHVDFATQNRTLKASAYYLANYFTNANYV</sequence>
<dbReference type="InterPro" id="IPR017853">
    <property type="entry name" value="GH"/>
</dbReference>
<dbReference type="AlphaFoldDB" id="A0AAD5Y6T4"/>
<dbReference type="SMART" id="SM00320">
    <property type="entry name" value="WD40"/>
    <property type="match status" value="10"/>
</dbReference>
<dbReference type="PANTHER" id="PTHR44111">
    <property type="entry name" value="ELONGATOR COMPLEX PROTEIN 2"/>
    <property type="match status" value="1"/>
</dbReference>
<evidence type="ECO:0000256" key="7">
    <source>
        <dbReference type="ARBA" id="ARBA00020267"/>
    </source>
</evidence>
<dbReference type="GO" id="GO:0015031">
    <property type="term" value="P:protein transport"/>
    <property type="evidence" value="ECO:0007669"/>
    <property type="project" value="UniProtKB-KW"/>
</dbReference>
<dbReference type="PROSITE" id="PS50294">
    <property type="entry name" value="WD_REPEATS_REGION"/>
    <property type="match status" value="1"/>
</dbReference>
<dbReference type="Proteomes" id="UP001210925">
    <property type="component" value="Unassembled WGS sequence"/>
</dbReference>
<accession>A0AAD5Y6T4</accession>
<keyword evidence="15" id="KW-0539">Nucleus</keyword>
<dbReference type="GO" id="GO:0033588">
    <property type="term" value="C:elongator holoenzyme complex"/>
    <property type="evidence" value="ECO:0007669"/>
    <property type="project" value="InterPro"/>
</dbReference>
<keyword evidence="19" id="KW-1185">Reference proteome</keyword>
<feature type="domain" description="Tim10-like" evidence="17">
    <location>
        <begin position="28"/>
        <end position="74"/>
    </location>
</feature>
<dbReference type="GO" id="GO:0005634">
    <property type="term" value="C:nucleus"/>
    <property type="evidence" value="ECO:0007669"/>
    <property type="project" value="UniProtKB-SubCell"/>
</dbReference>
<feature type="repeat" description="WD" evidence="16">
    <location>
        <begin position="441"/>
        <end position="472"/>
    </location>
</feature>
<evidence type="ECO:0000256" key="9">
    <source>
        <dbReference type="ARBA" id="ARBA00022574"/>
    </source>
</evidence>
<evidence type="ECO:0000256" key="13">
    <source>
        <dbReference type="ARBA" id="ARBA00022927"/>
    </source>
</evidence>
<comment type="subcellular location">
    <subcellularLocation>
        <location evidence="2">Cytoplasm</location>
    </subcellularLocation>
    <subcellularLocation>
        <location evidence="3">Mitochondrion inner membrane</location>
        <topology evidence="3">Peripheral membrane protein</topology>
    </subcellularLocation>
    <subcellularLocation>
        <location evidence="1">Nucleus</location>
    </subcellularLocation>
</comment>
<dbReference type="Gene3D" id="1.10.287.810">
    <property type="entry name" value="Mitochondrial import inner membrane translocase subunit tim13 like domains"/>
    <property type="match status" value="1"/>
</dbReference>
<evidence type="ECO:0000256" key="10">
    <source>
        <dbReference type="ARBA" id="ARBA00022694"/>
    </source>
</evidence>
<dbReference type="Pfam" id="PF00400">
    <property type="entry name" value="WD40"/>
    <property type="match status" value="5"/>
</dbReference>
<comment type="similarity">
    <text evidence="5">Belongs to the WD repeat ELP2 family.</text>
</comment>
<dbReference type="InterPro" id="IPR001360">
    <property type="entry name" value="Glyco_hydro_1"/>
</dbReference>
<evidence type="ECO:0000256" key="6">
    <source>
        <dbReference type="ARBA" id="ARBA00006720"/>
    </source>
</evidence>
<dbReference type="InterPro" id="IPR015943">
    <property type="entry name" value="WD40/YVTN_repeat-like_dom_sf"/>
</dbReference>